<evidence type="ECO:0000313" key="1">
    <source>
        <dbReference type="EMBL" id="KAH7842919.1"/>
    </source>
</evidence>
<keyword evidence="2" id="KW-1185">Reference proteome</keyword>
<dbReference type="Proteomes" id="UP000828048">
    <property type="component" value="Chromosome 1"/>
</dbReference>
<name>A0ACB7XQ17_9ERIC</name>
<sequence length="333" mass="38345">MHKTPPETLRLPLPQDAADLLFVSLSRDPPPFKSLSLQSNGNFSGPIEDIRHGKKGKFSGIFIHQSCNGLLLCSTFQRRSYYLLKPTTKQHVALHPPPSYASSPYKRLFGLFGFHIAFDPSKSPHYKAICVSWADIRRYQIEIYSSETRRWSVSGNKFKGRRDVHIFTEGVFWNGNIHWIGAWLRFNVDLECLERMPAGPVCRRDSRRLRGNRYFGESNGHLHLIQELSKEFRVFEMERDYSGWFVKYHVDLGGVVPGFPVIAHSILGVIRQENEDESFLLLNVPGKVVSYNLKDGTLKELLNLAPEEKIGVRRAPPFRYYDTYQYIETLAPV</sequence>
<dbReference type="EMBL" id="CM037151">
    <property type="protein sequence ID" value="KAH7842919.1"/>
    <property type="molecule type" value="Genomic_DNA"/>
</dbReference>
<protein>
    <submittedName>
        <fullName evidence="1">Uncharacterized protein</fullName>
    </submittedName>
</protein>
<accession>A0ACB7XQ17</accession>
<evidence type="ECO:0000313" key="2">
    <source>
        <dbReference type="Proteomes" id="UP000828048"/>
    </source>
</evidence>
<comment type="caution">
    <text evidence="1">The sequence shown here is derived from an EMBL/GenBank/DDBJ whole genome shotgun (WGS) entry which is preliminary data.</text>
</comment>
<proteinExistence type="predicted"/>
<gene>
    <name evidence="1" type="ORF">Vadar_010640</name>
</gene>
<reference evidence="1 2" key="1">
    <citation type="journal article" date="2021" name="Hortic Res">
        <title>High-quality reference genome and annotation aids understanding of berry development for evergreen blueberry (Vaccinium darrowii).</title>
        <authorList>
            <person name="Yu J."/>
            <person name="Hulse-Kemp A.M."/>
            <person name="Babiker E."/>
            <person name="Staton M."/>
        </authorList>
    </citation>
    <scope>NUCLEOTIDE SEQUENCE [LARGE SCALE GENOMIC DNA]</scope>
    <source>
        <strain evidence="2">cv. NJ 8807/NJ 8810</strain>
        <tissue evidence="1">Young leaf</tissue>
    </source>
</reference>
<organism evidence="1 2">
    <name type="scientific">Vaccinium darrowii</name>
    <dbReference type="NCBI Taxonomy" id="229202"/>
    <lineage>
        <taxon>Eukaryota</taxon>
        <taxon>Viridiplantae</taxon>
        <taxon>Streptophyta</taxon>
        <taxon>Embryophyta</taxon>
        <taxon>Tracheophyta</taxon>
        <taxon>Spermatophyta</taxon>
        <taxon>Magnoliopsida</taxon>
        <taxon>eudicotyledons</taxon>
        <taxon>Gunneridae</taxon>
        <taxon>Pentapetalae</taxon>
        <taxon>asterids</taxon>
        <taxon>Ericales</taxon>
        <taxon>Ericaceae</taxon>
        <taxon>Vaccinioideae</taxon>
        <taxon>Vaccinieae</taxon>
        <taxon>Vaccinium</taxon>
    </lineage>
</organism>